<dbReference type="Proteomes" id="UP000176974">
    <property type="component" value="Unassembled WGS sequence"/>
</dbReference>
<gene>
    <name evidence="1" type="ORF">A2815_00495</name>
</gene>
<comment type="caution">
    <text evidence="1">The sequence shown here is derived from an EMBL/GenBank/DDBJ whole genome shotgun (WGS) entry which is preliminary data.</text>
</comment>
<proteinExistence type="predicted"/>
<reference evidence="1 2" key="1">
    <citation type="journal article" date="2016" name="Nat. Commun.">
        <title>Thousands of microbial genomes shed light on interconnected biogeochemical processes in an aquifer system.</title>
        <authorList>
            <person name="Anantharaman K."/>
            <person name="Brown C.T."/>
            <person name="Hug L.A."/>
            <person name="Sharon I."/>
            <person name="Castelle C.J."/>
            <person name="Probst A.J."/>
            <person name="Thomas B.C."/>
            <person name="Singh A."/>
            <person name="Wilkins M.J."/>
            <person name="Karaoz U."/>
            <person name="Brodie E.L."/>
            <person name="Williams K.H."/>
            <person name="Hubbard S.S."/>
            <person name="Banfield J.F."/>
        </authorList>
    </citation>
    <scope>NUCLEOTIDE SEQUENCE [LARGE SCALE GENOMIC DNA]</scope>
</reference>
<evidence type="ECO:0000313" key="1">
    <source>
        <dbReference type="EMBL" id="OGZ35856.1"/>
    </source>
</evidence>
<evidence type="ECO:0000313" key="2">
    <source>
        <dbReference type="Proteomes" id="UP000176974"/>
    </source>
</evidence>
<protein>
    <submittedName>
        <fullName evidence="1">Uncharacterized protein</fullName>
    </submittedName>
</protein>
<name>A0A1G2FCQ2_9BACT</name>
<organism evidence="1 2">
    <name type="scientific">Candidatus Portnoybacteria bacterium RIFCSPHIGHO2_01_FULL_40_12b</name>
    <dbReference type="NCBI Taxonomy" id="1801994"/>
    <lineage>
        <taxon>Bacteria</taxon>
        <taxon>Candidatus Portnoyibacteriota</taxon>
    </lineage>
</organism>
<accession>A0A1G2FCQ2</accession>
<sequence>MVEKWCKISEPCLHQVGKLLAMRKSASADFRCGELLALLAQPLKGGLARNHARSQFNAAQSLPT</sequence>
<dbReference type="EMBL" id="MHMY01000006">
    <property type="protein sequence ID" value="OGZ35856.1"/>
    <property type="molecule type" value="Genomic_DNA"/>
</dbReference>
<dbReference type="AlphaFoldDB" id="A0A1G2FCQ2"/>